<protein>
    <submittedName>
        <fullName evidence="1">Uncharacterized protein</fullName>
    </submittedName>
</protein>
<reference evidence="1 2" key="1">
    <citation type="submission" date="2019-03" db="EMBL/GenBank/DDBJ databases">
        <title>Single cell metagenomics reveals metabolic interactions within the superorganism composed of flagellate Streblomastix strix and complex community of Bacteroidetes bacteria on its surface.</title>
        <authorList>
            <person name="Treitli S.C."/>
            <person name="Kolisko M."/>
            <person name="Husnik F."/>
            <person name="Keeling P."/>
            <person name="Hampl V."/>
        </authorList>
    </citation>
    <scope>NUCLEOTIDE SEQUENCE [LARGE SCALE GENOMIC DNA]</scope>
    <source>
        <strain evidence="1">ST1C</strain>
    </source>
</reference>
<proteinExistence type="predicted"/>
<dbReference type="EMBL" id="SNRW01023872">
    <property type="protein sequence ID" value="KAA6362673.1"/>
    <property type="molecule type" value="Genomic_DNA"/>
</dbReference>
<feature type="non-terminal residue" evidence="1">
    <location>
        <position position="103"/>
    </location>
</feature>
<evidence type="ECO:0000313" key="2">
    <source>
        <dbReference type="Proteomes" id="UP000324800"/>
    </source>
</evidence>
<accession>A0A5J4TXN6</accession>
<name>A0A5J4TXN6_9EUKA</name>
<comment type="caution">
    <text evidence="1">The sequence shown here is derived from an EMBL/GenBank/DDBJ whole genome shotgun (WGS) entry which is preliminary data.</text>
</comment>
<sequence>MHCILESEVDRIDGRRNHPLFEEMRRDGVIHSVSQNCLIRGETEDIQQNAAFVLGTLLRAQDIQQLNIRDALIKQLKKLIIENKRVVNIEYLLDLICGLAVKQ</sequence>
<gene>
    <name evidence="1" type="ORF">EZS28_041800</name>
</gene>
<dbReference type="Proteomes" id="UP000324800">
    <property type="component" value="Unassembled WGS sequence"/>
</dbReference>
<organism evidence="1 2">
    <name type="scientific">Streblomastix strix</name>
    <dbReference type="NCBI Taxonomy" id="222440"/>
    <lineage>
        <taxon>Eukaryota</taxon>
        <taxon>Metamonada</taxon>
        <taxon>Preaxostyla</taxon>
        <taxon>Oxymonadida</taxon>
        <taxon>Streblomastigidae</taxon>
        <taxon>Streblomastix</taxon>
    </lineage>
</organism>
<dbReference type="AlphaFoldDB" id="A0A5J4TXN6"/>
<evidence type="ECO:0000313" key="1">
    <source>
        <dbReference type="EMBL" id="KAA6362673.1"/>
    </source>
</evidence>